<sequence>MDYSHNDEELATQPIGYWGRAASDAVVAYIREGLATHDLTQPQWWVLNQLAESPQGRELAELARFLGGYLDVGDPAIEEAVGNLVHRGLVTTDDHDRLHITPEGEALKAAAVKTQTARREVIHDGVTDEEFVRALKVLQRMIHNVDGKAWHH</sequence>
<dbReference type="AlphaFoldDB" id="A0A1Q4VE09"/>
<proteinExistence type="predicted"/>
<protein>
    <submittedName>
        <fullName evidence="2">Transcriptional regulator</fullName>
    </submittedName>
</protein>
<dbReference type="InterPro" id="IPR036390">
    <property type="entry name" value="WH_DNA-bd_sf"/>
</dbReference>
<reference evidence="2 3" key="1">
    <citation type="submission" date="2015-06" db="EMBL/GenBank/DDBJ databases">
        <title>Cloning and characterization of the uncialamcin biosynthetic gene cluster.</title>
        <authorList>
            <person name="Yan X."/>
            <person name="Huang T."/>
            <person name="Ge H."/>
            <person name="Shen B."/>
        </authorList>
    </citation>
    <scope>NUCLEOTIDE SEQUENCE [LARGE SCALE GENOMIC DNA]</scope>
    <source>
        <strain evidence="2 3">DCA2648</strain>
    </source>
</reference>
<evidence type="ECO:0000259" key="1">
    <source>
        <dbReference type="SMART" id="SM00347"/>
    </source>
</evidence>
<dbReference type="Gene3D" id="1.10.10.10">
    <property type="entry name" value="Winged helix-like DNA-binding domain superfamily/Winged helix DNA-binding domain"/>
    <property type="match status" value="1"/>
</dbReference>
<dbReference type="SMART" id="SM00347">
    <property type="entry name" value="HTH_MARR"/>
    <property type="match status" value="1"/>
</dbReference>
<comment type="caution">
    <text evidence="2">The sequence shown here is derived from an EMBL/GenBank/DDBJ whole genome shotgun (WGS) entry which is preliminary data.</text>
</comment>
<evidence type="ECO:0000313" key="2">
    <source>
        <dbReference type="EMBL" id="OKH96077.1"/>
    </source>
</evidence>
<feature type="domain" description="HTH marR-type" evidence="1">
    <location>
        <begin position="32"/>
        <end position="131"/>
    </location>
</feature>
<dbReference type="EMBL" id="LFBV01000001">
    <property type="protein sequence ID" value="OKH96077.1"/>
    <property type="molecule type" value="Genomic_DNA"/>
</dbReference>
<organism evidence="2 3">
    <name type="scientific">Streptomyces uncialis</name>
    <dbReference type="NCBI Taxonomy" id="1048205"/>
    <lineage>
        <taxon>Bacteria</taxon>
        <taxon>Bacillati</taxon>
        <taxon>Actinomycetota</taxon>
        <taxon>Actinomycetes</taxon>
        <taxon>Kitasatosporales</taxon>
        <taxon>Streptomycetaceae</taxon>
        <taxon>Streptomyces</taxon>
    </lineage>
</organism>
<dbReference type="GeneID" id="96792789"/>
<dbReference type="SUPFAM" id="SSF46785">
    <property type="entry name" value="Winged helix' DNA-binding domain"/>
    <property type="match status" value="1"/>
</dbReference>
<dbReference type="InterPro" id="IPR000835">
    <property type="entry name" value="HTH_MarR-typ"/>
</dbReference>
<name>A0A1Q4VE09_9ACTN</name>
<evidence type="ECO:0000313" key="3">
    <source>
        <dbReference type="Proteomes" id="UP000186455"/>
    </source>
</evidence>
<dbReference type="InterPro" id="IPR036388">
    <property type="entry name" value="WH-like_DNA-bd_sf"/>
</dbReference>
<dbReference type="RefSeq" id="WP_073784067.1">
    <property type="nucleotide sequence ID" value="NZ_CP109290.1"/>
</dbReference>
<dbReference type="STRING" id="1048205.AB852_05305"/>
<dbReference type="Proteomes" id="UP000186455">
    <property type="component" value="Unassembled WGS sequence"/>
</dbReference>
<keyword evidence="3" id="KW-1185">Reference proteome</keyword>
<dbReference type="GO" id="GO:0003700">
    <property type="term" value="F:DNA-binding transcription factor activity"/>
    <property type="evidence" value="ECO:0007669"/>
    <property type="project" value="InterPro"/>
</dbReference>
<accession>A0A1Q4VE09</accession>
<gene>
    <name evidence="2" type="ORF">AB852_05305</name>
</gene>